<dbReference type="RefSeq" id="WP_086595839.1">
    <property type="nucleotide sequence ID" value="NZ_MTSE01000012.1"/>
</dbReference>
<dbReference type="InterPro" id="IPR013211">
    <property type="entry name" value="LVIVD"/>
</dbReference>
<accession>A0A243W9L9</accession>
<protein>
    <recommendedName>
        <fullName evidence="4">LVIVD repeat-containing protein</fullName>
    </recommendedName>
</protein>
<dbReference type="OrthoDB" id="1521841at2"/>
<evidence type="ECO:0000313" key="3">
    <source>
        <dbReference type="Proteomes" id="UP000194873"/>
    </source>
</evidence>
<keyword evidence="3" id="KW-1185">Reference proteome</keyword>
<dbReference type="SUPFAM" id="SSF75011">
    <property type="entry name" value="3-carboxy-cis,cis-mucoante lactonizing enzyme"/>
    <property type="match status" value="1"/>
</dbReference>
<feature type="chain" id="PRO_5012602691" description="LVIVD repeat-containing protein" evidence="1">
    <location>
        <begin position="22"/>
        <end position="437"/>
    </location>
</feature>
<keyword evidence="1" id="KW-0732">Signal</keyword>
<dbReference type="Proteomes" id="UP000194873">
    <property type="component" value="Unassembled WGS sequence"/>
</dbReference>
<feature type="signal peptide" evidence="1">
    <location>
        <begin position="1"/>
        <end position="21"/>
    </location>
</feature>
<gene>
    <name evidence="2" type="ORF">BXP70_19790</name>
</gene>
<dbReference type="AlphaFoldDB" id="A0A243W9L9"/>
<evidence type="ECO:0000256" key="1">
    <source>
        <dbReference type="SAM" id="SignalP"/>
    </source>
</evidence>
<organism evidence="2 3">
    <name type="scientific">Hymenobacter crusticola</name>
    <dbReference type="NCBI Taxonomy" id="1770526"/>
    <lineage>
        <taxon>Bacteria</taxon>
        <taxon>Pseudomonadati</taxon>
        <taxon>Bacteroidota</taxon>
        <taxon>Cytophagia</taxon>
        <taxon>Cytophagales</taxon>
        <taxon>Hymenobacteraceae</taxon>
        <taxon>Hymenobacter</taxon>
    </lineage>
</organism>
<proteinExistence type="predicted"/>
<dbReference type="PROSITE" id="PS51257">
    <property type="entry name" value="PROKAR_LIPOPROTEIN"/>
    <property type="match status" value="1"/>
</dbReference>
<reference evidence="2 3" key="1">
    <citation type="submission" date="2017-01" db="EMBL/GenBank/DDBJ databases">
        <title>A new Hymenobacter.</title>
        <authorList>
            <person name="Liang Y."/>
            <person name="Feng F."/>
        </authorList>
    </citation>
    <scope>NUCLEOTIDE SEQUENCE [LARGE SCALE GENOMIC DNA]</scope>
    <source>
        <strain evidence="2">MIMBbqt21</strain>
    </source>
</reference>
<dbReference type="EMBL" id="MTSE01000012">
    <property type="protein sequence ID" value="OUJ72223.1"/>
    <property type="molecule type" value="Genomic_DNA"/>
</dbReference>
<evidence type="ECO:0008006" key="4">
    <source>
        <dbReference type="Google" id="ProtNLM"/>
    </source>
</evidence>
<dbReference type="Pfam" id="PF08309">
    <property type="entry name" value="LVIVD"/>
    <property type="match status" value="1"/>
</dbReference>
<comment type="caution">
    <text evidence="2">The sequence shown here is derived from an EMBL/GenBank/DDBJ whole genome shotgun (WGS) entry which is preliminary data.</text>
</comment>
<sequence length="437" mass="47971">MKRVVTYLFGWALLLGMTACAESDESEPNPSPSFVRSSYYGEYSYCPSLVSRTTLEQSVASIPARAMHNTGKIYLLGNYLFINERYEGIHVIDNQDPKHPRAISFLRIPGNIDMAVKGNLLYADNGPDLVTIDISNPQDVRLASRVRNAFPELPMPADYYLNSACAEYNRPANTIVVGWQKIKNNASTASSGPIWLFDSRNIFTLNSASGAAYNSAPNPTGKGGSMARFAVLGQSLYTVDNNSLRLFDLTDPAHPAAGVKIPLSFGVETIYPKDHYLFLGSQRGMYIFDVATPQAPKQLSYIQHFMSCDPVVVDDRYAYVTLRSGRACGGATINELQVIDLANLSQPRIARTYPMTGPQGLGVDNNLLFVCDSDGLKIFDTSQSPMLTQKQQFSVNVVDVIPNQGVLMAIGADGLYQYSYTGTELKQLSKLSISRAD</sequence>
<evidence type="ECO:0000313" key="2">
    <source>
        <dbReference type="EMBL" id="OUJ72223.1"/>
    </source>
</evidence>
<name>A0A243W9L9_9BACT</name>